<proteinExistence type="predicted"/>
<name>A0AAD5QFR3_PARTN</name>
<gene>
    <name evidence="1" type="ORF">KIN20_005211</name>
</gene>
<dbReference type="EMBL" id="JAHQIW010000703">
    <property type="protein sequence ID" value="KAJ1349617.1"/>
    <property type="molecule type" value="Genomic_DNA"/>
</dbReference>
<dbReference type="Proteomes" id="UP001196413">
    <property type="component" value="Unassembled WGS sequence"/>
</dbReference>
<protein>
    <submittedName>
        <fullName evidence="1">Uncharacterized protein</fullName>
    </submittedName>
</protein>
<dbReference type="PROSITE" id="PS51257">
    <property type="entry name" value="PROKAR_LIPOPROTEIN"/>
    <property type="match status" value="1"/>
</dbReference>
<comment type="caution">
    <text evidence="1">The sequence shown here is derived from an EMBL/GenBank/DDBJ whole genome shotgun (WGS) entry which is preliminary data.</text>
</comment>
<sequence>MKILRSIKRLPIELFLISLLATFSTVFGCGVMPAGQVSTRTFDVSGFTTLPVNMVYAGKPDISIRVPGIATDLPL</sequence>
<evidence type="ECO:0000313" key="1">
    <source>
        <dbReference type="EMBL" id="KAJ1349617.1"/>
    </source>
</evidence>
<keyword evidence="2" id="KW-1185">Reference proteome</keyword>
<organism evidence="1 2">
    <name type="scientific">Parelaphostrongylus tenuis</name>
    <name type="common">Meningeal worm</name>
    <dbReference type="NCBI Taxonomy" id="148309"/>
    <lineage>
        <taxon>Eukaryota</taxon>
        <taxon>Metazoa</taxon>
        <taxon>Ecdysozoa</taxon>
        <taxon>Nematoda</taxon>
        <taxon>Chromadorea</taxon>
        <taxon>Rhabditida</taxon>
        <taxon>Rhabditina</taxon>
        <taxon>Rhabditomorpha</taxon>
        <taxon>Strongyloidea</taxon>
        <taxon>Metastrongylidae</taxon>
        <taxon>Parelaphostrongylus</taxon>
    </lineage>
</organism>
<dbReference type="AlphaFoldDB" id="A0AAD5QFR3"/>
<evidence type="ECO:0000313" key="2">
    <source>
        <dbReference type="Proteomes" id="UP001196413"/>
    </source>
</evidence>
<reference evidence="1" key="1">
    <citation type="submission" date="2021-06" db="EMBL/GenBank/DDBJ databases">
        <title>Parelaphostrongylus tenuis whole genome reference sequence.</title>
        <authorList>
            <person name="Garwood T.J."/>
            <person name="Larsen P.A."/>
            <person name="Fountain-Jones N.M."/>
            <person name="Garbe J.R."/>
            <person name="Macchietto M.G."/>
            <person name="Kania S.A."/>
            <person name="Gerhold R.W."/>
            <person name="Richards J.E."/>
            <person name="Wolf T.M."/>
        </authorList>
    </citation>
    <scope>NUCLEOTIDE SEQUENCE</scope>
    <source>
        <strain evidence="1">MNPRO001-30</strain>
        <tissue evidence="1">Meninges</tissue>
    </source>
</reference>
<accession>A0AAD5QFR3</accession>